<evidence type="ECO:0000256" key="2">
    <source>
        <dbReference type="SAM" id="MobiDB-lite"/>
    </source>
</evidence>
<feature type="coiled-coil region" evidence="1">
    <location>
        <begin position="228"/>
        <end position="255"/>
    </location>
</feature>
<keyword evidence="4" id="KW-1185">Reference proteome</keyword>
<feature type="compositionally biased region" description="Polar residues" evidence="2">
    <location>
        <begin position="62"/>
        <end position="77"/>
    </location>
</feature>
<feature type="region of interest" description="Disordered" evidence="2">
    <location>
        <begin position="350"/>
        <end position="387"/>
    </location>
</feature>
<feature type="compositionally biased region" description="Basic and acidic residues" evidence="2">
    <location>
        <begin position="42"/>
        <end position="61"/>
    </location>
</feature>
<dbReference type="EMBL" id="CAJNDS010002805">
    <property type="protein sequence ID" value="CAE7604644.1"/>
    <property type="molecule type" value="Genomic_DNA"/>
</dbReference>
<evidence type="ECO:0000256" key="1">
    <source>
        <dbReference type="SAM" id="Coils"/>
    </source>
</evidence>
<organism evidence="3 4">
    <name type="scientific">Symbiodinium natans</name>
    <dbReference type="NCBI Taxonomy" id="878477"/>
    <lineage>
        <taxon>Eukaryota</taxon>
        <taxon>Sar</taxon>
        <taxon>Alveolata</taxon>
        <taxon>Dinophyceae</taxon>
        <taxon>Suessiales</taxon>
        <taxon>Symbiodiniaceae</taxon>
        <taxon>Symbiodinium</taxon>
    </lineage>
</organism>
<keyword evidence="1" id="KW-0175">Coiled coil</keyword>
<feature type="compositionally biased region" description="Polar residues" evidence="2">
    <location>
        <begin position="140"/>
        <end position="160"/>
    </location>
</feature>
<sequence length="692" mass="77180">MVGVAGLDNHVPPLPDQMFEMSVLNMPLEELTTPRSKSPGDACEKSPDARLEVRSRQRDSDVSTADTTGSRRPSVSSIPDIAEVPSPPSEVEDDTTPCSNLSQCSPEMMSTSKCPSDSAATFDDECEKSPIARLEVRSRLSGQSGVSTADTTGAEVSSPRSEVEDDTTPCSNLSQCSPEMMSTHTFAPSSLAPGANARQCSQVEWQLWWQSLAYEGACQKHLEQQQWLQQVEAQNNELTVLVAALRAEKRVLEQRLCRCDDELFEAKECLMAEFIQHRALQKELEREREICSGARCSIEKLQSMYEDACQQRDQETMQVELCRQQLQRAETRNDELTALVSALEAEFSEAALSQEESPQESASIAAGPEKCRSPQNAQSAKDESREMMASGTLDMDAEILDPSDPSCLALPSLLDGSRTQMAGKAMDVNPIDPACLVLPCLLQHLSVSDILSWRQTSRQTRCPSVLILHVTEMGRMDRSDEVIDFSEKFQARTSGTSLAEICQDDVEQQKSFECRFWCMRLATTGATHFAESDARNIVVTNLQSLFGHCFNVEERLLKRCAHHVVANYGVACLPFVRQLIAEAMLGRMGDVLLETSQVSREAAIEALHCTQHLENVVRSLTRPQRQKWVSLLVRVLHTQLLPERVVGDLKLLWRADDDPSRTYAEAETELRAMLRWVSRDLRRNLLDLLCCC</sequence>
<evidence type="ECO:0000313" key="3">
    <source>
        <dbReference type="EMBL" id="CAE7604644.1"/>
    </source>
</evidence>
<proteinExistence type="predicted"/>
<feature type="compositionally biased region" description="Polar residues" evidence="2">
    <location>
        <begin position="96"/>
        <end position="119"/>
    </location>
</feature>
<dbReference type="AlphaFoldDB" id="A0A812UX96"/>
<comment type="caution">
    <text evidence="3">The sequence shown here is derived from an EMBL/GenBank/DDBJ whole genome shotgun (WGS) entry which is preliminary data.</text>
</comment>
<protein>
    <submittedName>
        <fullName evidence="3">Uncharacterized protein</fullName>
    </submittedName>
</protein>
<feature type="coiled-coil region" evidence="1">
    <location>
        <begin position="298"/>
        <end position="346"/>
    </location>
</feature>
<evidence type="ECO:0000313" key="4">
    <source>
        <dbReference type="Proteomes" id="UP000604046"/>
    </source>
</evidence>
<feature type="region of interest" description="Disordered" evidence="2">
    <location>
        <begin position="30"/>
        <end position="121"/>
    </location>
</feature>
<name>A0A812UX96_9DINO</name>
<accession>A0A812UX96</accession>
<reference evidence="3" key="1">
    <citation type="submission" date="2021-02" db="EMBL/GenBank/DDBJ databases">
        <authorList>
            <person name="Dougan E. K."/>
            <person name="Rhodes N."/>
            <person name="Thang M."/>
            <person name="Chan C."/>
        </authorList>
    </citation>
    <scope>NUCLEOTIDE SEQUENCE</scope>
</reference>
<feature type="region of interest" description="Disordered" evidence="2">
    <location>
        <begin position="137"/>
        <end position="171"/>
    </location>
</feature>
<dbReference type="Proteomes" id="UP000604046">
    <property type="component" value="Unassembled WGS sequence"/>
</dbReference>
<gene>
    <name evidence="3" type="ORF">SNAT2548_LOCUS34389</name>
</gene>